<evidence type="ECO:0000313" key="3">
    <source>
        <dbReference type="Proteomes" id="UP000500767"/>
    </source>
</evidence>
<dbReference type="Gene3D" id="3.40.50.300">
    <property type="entry name" value="P-loop containing nucleotide triphosphate hydrolases"/>
    <property type="match status" value="1"/>
</dbReference>
<dbReference type="InterPro" id="IPR003593">
    <property type="entry name" value="AAA+_ATPase"/>
</dbReference>
<keyword evidence="3" id="KW-1185">Reference proteome</keyword>
<keyword evidence="2" id="KW-0614">Plasmid</keyword>
<dbReference type="RefSeq" id="WP_171836572.1">
    <property type="nucleotide sequence ID" value="NZ_CP053709.1"/>
</dbReference>
<dbReference type="GO" id="GO:0016887">
    <property type="term" value="F:ATP hydrolysis activity"/>
    <property type="evidence" value="ECO:0007669"/>
    <property type="project" value="InterPro"/>
</dbReference>
<dbReference type="InterPro" id="IPR049945">
    <property type="entry name" value="AAA_22"/>
</dbReference>
<dbReference type="EMBL" id="CP053709">
    <property type="protein sequence ID" value="QKE92957.1"/>
    <property type="molecule type" value="Genomic_DNA"/>
</dbReference>
<dbReference type="PANTHER" id="PTHR35894">
    <property type="entry name" value="GENERAL SECRETION PATHWAY PROTEIN A-RELATED"/>
    <property type="match status" value="1"/>
</dbReference>
<evidence type="ECO:0000313" key="2">
    <source>
        <dbReference type="EMBL" id="QKE92957.1"/>
    </source>
</evidence>
<geneLocation type="plasmid" evidence="2 3">
    <name>unnamed1</name>
</geneLocation>
<dbReference type="Pfam" id="PF13401">
    <property type="entry name" value="AAA_22"/>
    <property type="match status" value="1"/>
</dbReference>
<proteinExistence type="predicted"/>
<feature type="domain" description="AAA+ ATPase" evidence="1">
    <location>
        <begin position="39"/>
        <end position="191"/>
    </location>
</feature>
<accession>A0A6M8HXM8</accession>
<name>A0A6M8HXM8_9PROT</name>
<dbReference type="KEGG" id="lck:HN018_22355"/>
<dbReference type="SUPFAM" id="SSF52540">
    <property type="entry name" value="P-loop containing nucleoside triphosphate hydrolases"/>
    <property type="match status" value="1"/>
</dbReference>
<dbReference type="InterPro" id="IPR052026">
    <property type="entry name" value="ExeA_AAA_ATPase_DNA-bind"/>
</dbReference>
<reference evidence="2 3" key="1">
    <citation type="journal article" date="2014" name="World J. Microbiol. Biotechnol.">
        <title>Biodiversity and physiological characteristics of Antarctic and Arctic lichens-associated bacteria.</title>
        <authorList>
            <person name="Lee Y.M."/>
            <person name="Kim E.H."/>
            <person name="Lee H.K."/>
            <person name="Hong S.G."/>
        </authorList>
    </citation>
    <scope>NUCLEOTIDE SEQUENCE [LARGE SCALE GENOMIC DNA]</scope>
    <source>
        <strain evidence="2 3">PAMC 26569</strain>
        <plasmid evidence="2">unnamed1</plasmid>
    </source>
</reference>
<dbReference type="InterPro" id="IPR027417">
    <property type="entry name" value="P-loop_NTPase"/>
</dbReference>
<organism evidence="2 3">
    <name type="scientific">Lichenicola cladoniae</name>
    <dbReference type="NCBI Taxonomy" id="1484109"/>
    <lineage>
        <taxon>Bacteria</taxon>
        <taxon>Pseudomonadati</taxon>
        <taxon>Pseudomonadota</taxon>
        <taxon>Alphaproteobacteria</taxon>
        <taxon>Acetobacterales</taxon>
        <taxon>Acetobacteraceae</taxon>
        <taxon>Lichenicola</taxon>
    </lineage>
</organism>
<evidence type="ECO:0000259" key="1">
    <source>
        <dbReference type="SMART" id="SM00382"/>
    </source>
</evidence>
<sequence length="323" mass="36299">MLTEVMRYYRLARPPVDAGFYETEHHAQVSRDIRAAIMGGRLIALTAVIGSGKTILSRRLRAELEREGRVIVSRSLSVEKAKITVPLLISALFYDLTPEKTVTISSQSERRERDLQELFRRAKKPVALFIDDAHDLHPKTLVALKRLTEVVVEGGGQLSVVLVGHPKLKNDLRRPQMEEIGDRTTVFEFGGLRDRQRDYVDWVLKSSLEEGVTPEDVITDAAATRLAAKLKTPLQIGQHLVRAFEAGFEVGAKPIDETVVEAVLSLQIDDLEPRLTRNGYDIRNLVEQLDAKPAEIRRLLRGDLEPARSRELMDEMRAAGLPT</sequence>
<gene>
    <name evidence="2" type="ORF">HN018_22355</name>
</gene>
<protein>
    <submittedName>
        <fullName evidence="2">AAA family ATPase</fullName>
    </submittedName>
</protein>
<dbReference type="SMART" id="SM00382">
    <property type="entry name" value="AAA"/>
    <property type="match status" value="1"/>
</dbReference>
<dbReference type="Proteomes" id="UP000500767">
    <property type="component" value="Plasmid unnamed1"/>
</dbReference>
<dbReference type="PANTHER" id="PTHR35894:SF1">
    <property type="entry name" value="PHOSPHORIBULOKINASE _ URIDINE KINASE FAMILY"/>
    <property type="match status" value="1"/>
</dbReference>
<dbReference type="AlphaFoldDB" id="A0A6M8HXM8"/>